<dbReference type="PANTHER" id="PTHR23222">
    <property type="entry name" value="PROHIBITIN"/>
    <property type="match status" value="1"/>
</dbReference>
<keyword evidence="1" id="KW-0175">Coiled coil</keyword>
<dbReference type="InterPro" id="IPR000163">
    <property type="entry name" value="Prohibitin"/>
</dbReference>
<gene>
    <name evidence="4" type="ORF">KQI75_00275</name>
</gene>
<keyword evidence="2" id="KW-0812">Transmembrane</keyword>
<protein>
    <submittedName>
        <fullName evidence="4">Prohibitin family protein</fullName>
    </submittedName>
</protein>
<evidence type="ECO:0000256" key="1">
    <source>
        <dbReference type="SAM" id="Coils"/>
    </source>
</evidence>
<name>A0ABS6ENJ0_9FIRM</name>
<dbReference type="CDD" id="cd03401">
    <property type="entry name" value="SPFH_prohibitin"/>
    <property type="match status" value="1"/>
</dbReference>
<keyword evidence="5" id="KW-1185">Reference proteome</keyword>
<keyword evidence="2" id="KW-1133">Transmembrane helix</keyword>
<feature type="coiled-coil region" evidence="1">
    <location>
        <begin position="208"/>
        <end position="248"/>
    </location>
</feature>
<dbReference type="InterPro" id="IPR001107">
    <property type="entry name" value="Band_7"/>
</dbReference>
<comment type="caution">
    <text evidence="4">The sequence shown here is derived from an EMBL/GenBank/DDBJ whole genome shotgun (WGS) entry which is preliminary data.</text>
</comment>
<dbReference type="SMART" id="SM00244">
    <property type="entry name" value="PHB"/>
    <property type="match status" value="1"/>
</dbReference>
<dbReference type="PANTHER" id="PTHR23222:SF0">
    <property type="entry name" value="PROHIBITIN 1"/>
    <property type="match status" value="1"/>
</dbReference>
<feature type="transmembrane region" description="Helical" evidence="2">
    <location>
        <begin position="23"/>
        <end position="41"/>
    </location>
</feature>
<dbReference type="EMBL" id="JAHLQI010000001">
    <property type="protein sequence ID" value="MBU5489073.1"/>
    <property type="molecule type" value="Genomic_DNA"/>
</dbReference>
<sequence length="307" mass="33826">MEKETKQETQDKQEKPKRNKKKIAIIAVLVIIAGAFCATSLDRVGQGEVGVVYTMRSGVQDKTLSPGYHFIAPWATVKHYPVAQQQLVLSDNPEDYHGDESADWHVDAPANGGMVKLNMTVNYNFIPDRVTDLYEKFNGMDGDQIVDTMVQNSIIAYIKEVTPQFSVMDIYSDKRSEVSKTITEYLNAKLTEEYGINISSALIIDVQLDEALQEKVKAKEQAKQDAEKAELDKQTAIAQGEADKARAEAAAAVTITNAKAEAEANKIISDSITDNLIRMTEAEARKKHGWVTVKGADTVVADATKGQ</sequence>
<evidence type="ECO:0000256" key="2">
    <source>
        <dbReference type="SAM" id="Phobius"/>
    </source>
</evidence>
<dbReference type="Pfam" id="PF01145">
    <property type="entry name" value="Band_7"/>
    <property type="match status" value="1"/>
</dbReference>
<evidence type="ECO:0000313" key="4">
    <source>
        <dbReference type="EMBL" id="MBU5489073.1"/>
    </source>
</evidence>
<dbReference type="Proteomes" id="UP000783588">
    <property type="component" value="Unassembled WGS sequence"/>
</dbReference>
<feature type="domain" description="Band 7" evidence="3">
    <location>
        <begin position="39"/>
        <end position="220"/>
    </location>
</feature>
<evidence type="ECO:0000259" key="3">
    <source>
        <dbReference type="SMART" id="SM00244"/>
    </source>
</evidence>
<evidence type="ECO:0000313" key="5">
    <source>
        <dbReference type="Proteomes" id="UP000783588"/>
    </source>
</evidence>
<keyword evidence="2" id="KW-0472">Membrane</keyword>
<organism evidence="4 5">
    <name type="scientific">Butyricicoccus intestinisimiae</name>
    <dbReference type="NCBI Taxonomy" id="2841509"/>
    <lineage>
        <taxon>Bacteria</taxon>
        <taxon>Bacillati</taxon>
        <taxon>Bacillota</taxon>
        <taxon>Clostridia</taxon>
        <taxon>Eubacteriales</taxon>
        <taxon>Butyricicoccaceae</taxon>
        <taxon>Butyricicoccus</taxon>
    </lineage>
</organism>
<proteinExistence type="predicted"/>
<accession>A0ABS6ENJ0</accession>
<reference evidence="4 5" key="1">
    <citation type="submission" date="2021-06" db="EMBL/GenBank/DDBJ databases">
        <authorList>
            <person name="Sun Q."/>
            <person name="Li D."/>
        </authorList>
    </citation>
    <scope>NUCLEOTIDE SEQUENCE [LARGE SCALE GENOMIC DNA]</scope>
    <source>
        <strain evidence="4 5">MSJd-7</strain>
    </source>
</reference>
<dbReference type="RefSeq" id="WP_216468691.1">
    <property type="nucleotide sequence ID" value="NZ_JAHLQI010000001.1"/>
</dbReference>